<feature type="domain" description="Phage head morphogenesis" evidence="2">
    <location>
        <begin position="178"/>
        <end position="284"/>
    </location>
</feature>
<dbReference type="NCBIfam" id="TIGR01641">
    <property type="entry name" value="phageSPP1_gp7"/>
    <property type="match status" value="1"/>
</dbReference>
<gene>
    <name evidence="3" type="ORF">HZS54_12970</name>
    <name evidence="4" type="ORF">HZS54_13275</name>
</gene>
<dbReference type="Pfam" id="PF04233">
    <property type="entry name" value="Phage_Mu_F"/>
    <property type="match status" value="1"/>
</dbReference>
<name>A0A7D5P795_9EURY</name>
<dbReference type="OrthoDB" id="271504at2157"/>
<evidence type="ECO:0000313" key="3">
    <source>
        <dbReference type="EMBL" id="QLH82470.1"/>
    </source>
</evidence>
<organism evidence="4 5">
    <name type="scientific">Halosimplex pelagicum</name>
    <dbReference type="NCBI Taxonomy" id="869886"/>
    <lineage>
        <taxon>Archaea</taxon>
        <taxon>Methanobacteriati</taxon>
        <taxon>Methanobacteriota</taxon>
        <taxon>Stenosarchaea group</taxon>
        <taxon>Halobacteria</taxon>
        <taxon>Halobacteriales</taxon>
        <taxon>Haloarculaceae</taxon>
        <taxon>Halosimplex</taxon>
    </lineage>
</organism>
<dbReference type="KEGG" id="hpel:HZS54_13275"/>
<accession>A0A7D5P795</accession>
<protein>
    <submittedName>
        <fullName evidence="4">Minor capsid protein</fullName>
    </submittedName>
</protein>
<keyword evidence="5" id="KW-1185">Reference proteome</keyword>
<dbReference type="KEGG" id="hpel:HZS54_12970"/>
<evidence type="ECO:0000313" key="5">
    <source>
        <dbReference type="Proteomes" id="UP000509346"/>
    </source>
</evidence>
<dbReference type="EMBL" id="CP058909">
    <property type="protein sequence ID" value="QLH82526.1"/>
    <property type="molecule type" value="Genomic_DNA"/>
</dbReference>
<dbReference type="GeneID" id="56083578"/>
<evidence type="ECO:0000256" key="1">
    <source>
        <dbReference type="SAM" id="MobiDB-lite"/>
    </source>
</evidence>
<dbReference type="AlphaFoldDB" id="A0A7D5P795"/>
<proteinExistence type="predicted"/>
<feature type="region of interest" description="Disordered" evidence="1">
    <location>
        <begin position="1"/>
        <end position="29"/>
    </location>
</feature>
<dbReference type="InterPro" id="IPR006528">
    <property type="entry name" value="Phage_head_morphogenesis_dom"/>
</dbReference>
<dbReference type="Proteomes" id="UP000509346">
    <property type="component" value="Chromosome"/>
</dbReference>
<sequence>MSATTENHGHEHGRHHLHAAHSGSGDPTQTLTLRQEFAQRLRGILARINAELRRGIVERDALGLRDGQLQAARKPDPLPDVSAERRAEVITTVREWLTEQLRKARIEVFTAEEISYIRAAYERGLQHADGALTDADATAPEMSVAASMQLPVHRDQLQTLYTRVVNEWDGLTSELNQAVARELADGLDQGENPTDIARSISDRIEKIGKTRATTLARTEIIRSHASATLNRYSQAGVDTVVGEAELQTADDDRVCPICEGLDGNVYSVAEARGIIPVHPQCRCAWLPVIG</sequence>
<dbReference type="EMBL" id="CP058909">
    <property type="protein sequence ID" value="QLH82470.1"/>
    <property type="molecule type" value="Genomic_DNA"/>
</dbReference>
<reference evidence="4 5" key="1">
    <citation type="submission" date="2020-07" db="EMBL/GenBank/DDBJ databases">
        <title>Halosimplex litoreum sp. nov. and Halosimplex rubrum sp. nov., isolated from different salt environments.</title>
        <authorList>
            <person name="Cui H."/>
        </authorList>
    </citation>
    <scope>NUCLEOTIDE SEQUENCE [LARGE SCALE GENOMIC DNA]</scope>
    <source>
        <strain evidence="4 5">R2</strain>
    </source>
</reference>
<evidence type="ECO:0000313" key="4">
    <source>
        <dbReference type="EMBL" id="QLH82526.1"/>
    </source>
</evidence>
<dbReference type="RefSeq" id="WP_179917565.1">
    <property type="nucleotide sequence ID" value="NZ_CP058909.1"/>
</dbReference>
<evidence type="ECO:0000259" key="2">
    <source>
        <dbReference type="Pfam" id="PF04233"/>
    </source>
</evidence>